<reference evidence="3" key="1">
    <citation type="submission" date="2017-03" db="EMBL/GenBank/DDBJ databases">
        <authorList>
            <person name="Sharma R."/>
            <person name="Thines M."/>
        </authorList>
    </citation>
    <scope>NUCLEOTIDE SEQUENCE [LARGE SCALE GENOMIC DNA]</scope>
</reference>
<name>A0A1W5D443_9LECA</name>
<dbReference type="Proteomes" id="UP000192927">
    <property type="component" value="Unassembled WGS sequence"/>
</dbReference>
<feature type="compositionally biased region" description="Low complexity" evidence="1">
    <location>
        <begin position="13"/>
        <end position="32"/>
    </location>
</feature>
<evidence type="ECO:0000313" key="3">
    <source>
        <dbReference type="Proteomes" id="UP000192927"/>
    </source>
</evidence>
<keyword evidence="3" id="KW-1185">Reference proteome</keyword>
<feature type="region of interest" description="Disordered" evidence="1">
    <location>
        <begin position="1"/>
        <end position="61"/>
    </location>
</feature>
<sequence>MSSQPNPSPLSPLPSSSAQPAQSRSTSSLAPKPRTKPMKKRKLTGPIPHRQPRIKGSVKSTAISKPERTKYYLWPSASRGEVVLAEKDYKRVNDLLLRLDYADKETALKSTERWIDEVAVAAGQKSWGMTVEGAKESSIADDAEEANPTSLDMTLIKKKKRVSAEGDVQEAAYQSLDPAAAPKMMDTGLVRKKPKLVPAPSEPSASSVENGINVLGAGLVRKKVKA</sequence>
<evidence type="ECO:0000313" key="2">
    <source>
        <dbReference type="EMBL" id="SLM37856.1"/>
    </source>
</evidence>
<dbReference type="AlphaFoldDB" id="A0A1W5D443"/>
<dbReference type="EMBL" id="FWEW01001957">
    <property type="protein sequence ID" value="SLM37856.1"/>
    <property type="molecule type" value="Genomic_DNA"/>
</dbReference>
<feature type="compositionally biased region" description="Pro residues" evidence="1">
    <location>
        <begin position="1"/>
        <end position="12"/>
    </location>
</feature>
<organism evidence="2 3">
    <name type="scientific">Lasallia pustulata</name>
    <dbReference type="NCBI Taxonomy" id="136370"/>
    <lineage>
        <taxon>Eukaryota</taxon>
        <taxon>Fungi</taxon>
        <taxon>Dikarya</taxon>
        <taxon>Ascomycota</taxon>
        <taxon>Pezizomycotina</taxon>
        <taxon>Lecanoromycetes</taxon>
        <taxon>OSLEUM clade</taxon>
        <taxon>Umbilicariomycetidae</taxon>
        <taxon>Umbilicariales</taxon>
        <taxon>Umbilicariaceae</taxon>
        <taxon>Lasallia</taxon>
    </lineage>
</organism>
<protein>
    <submittedName>
        <fullName evidence="2">Uncharacterized protein</fullName>
    </submittedName>
</protein>
<proteinExistence type="predicted"/>
<evidence type="ECO:0000256" key="1">
    <source>
        <dbReference type="SAM" id="MobiDB-lite"/>
    </source>
</evidence>
<accession>A0A1W5D443</accession>
<feature type="compositionally biased region" description="Basic residues" evidence="1">
    <location>
        <begin position="33"/>
        <end position="43"/>
    </location>
</feature>